<reference evidence="1" key="1">
    <citation type="journal article" date="2023" name="G3 (Bethesda)">
        <title>Whole genome assemblies of Zophobas morio and Tenebrio molitor.</title>
        <authorList>
            <person name="Kaur S."/>
            <person name="Stinson S.A."/>
            <person name="diCenzo G.C."/>
        </authorList>
    </citation>
    <scope>NUCLEOTIDE SEQUENCE</scope>
    <source>
        <strain evidence="1">QUZm001</strain>
    </source>
</reference>
<proteinExistence type="predicted"/>
<accession>A0AA38I5T4</accession>
<keyword evidence="2" id="KW-1185">Reference proteome</keyword>
<organism evidence="1 2">
    <name type="scientific">Zophobas morio</name>
    <dbReference type="NCBI Taxonomy" id="2755281"/>
    <lineage>
        <taxon>Eukaryota</taxon>
        <taxon>Metazoa</taxon>
        <taxon>Ecdysozoa</taxon>
        <taxon>Arthropoda</taxon>
        <taxon>Hexapoda</taxon>
        <taxon>Insecta</taxon>
        <taxon>Pterygota</taxon>
        <taxon>Neoptera</taxon>
        <taxon>Endopterygota</taxon>
        <taxon>Coleoptera</taxon>
        <taxon>Polyphaga</taxon>
        <taxon>Cucujiformia</taxon>
        <taxon>Tenebrionidae</taxon>
        <taxon>Zophobas</taxon>
    </lineage>
</organism>
<name>A0AA38I5T4_9CUCU</name>
<evidence type="ECO:0000313" key="1">
    <source>
        <dbReference type="EMBL" id="KAJ3651793.1"/>
    </source>
</evidence>
<sequence length="91" mass="9702">MPQVLAVSLKQNTVSSFPARSPTGSTSVSCPFFVFFLSSFGVCVLCSEGLSPTTSTFADFATCSNRKPAKTAAKMVPYTCPCRMIHGRTIP</sequence>
<dbReference type="EMBL" id="JALNTZ010000005">
    <property type="protein sequence ID" value="KAJ3651793.1"/>
    <property type="molecule type" value="Genomic_DNA"/>
</dbReference>
<dbReference type="Proteomes" id="UP001168821">
    <property type="component" value="Unassembled WGS sequence"/>
</dbReference>
<protein>
    <submittedName>
        <fullName evidence="1">Uncharacterized protein</fullName>
    </submittedName>
</protein>
<evidence type="ECO:0000313" key="2">
    <source>
        <dbReference type="Proteomes" id="UP001168821"/>
    </source>
</evidence>
<gene>
    <name evidence="1" type="ORF">Zmor_017806</name>
</gene>
<dbReference type="AlphaFoldDB" id="A0AA38I5T4"/>
<comment type="caution">
    <text evidence="1">The sequence shown here is derived from an EMBL/GenBank/DDBJ whole genome shotgun (WGS) entry which is preliminary data.</text>
</comment>